<protein>
    <submittedName>
        <fullName evidence="4">DUF4179 domain-containing protein</fullName>
    </submittedName>
</protein>
<dbReference type="Pfam" id="PF13786">
    <property type="entry name" value="DUF4179"/>
    <property type="match status" value="1"/>
</dbReference>
<evidence type="ECO:0000256" key="1">
    <source>
        <dbReference type="SAM" id="Phobius"/>
    </source>
</evidence>
<dbReference type="EMBL" id="WBOS01000012">
    <property type="protein sequence ID" value="KAB2331161.1"/>
    <property type="molecule type" value="Genomic_DNA"/>
</dbReference>
<dbReference type="Proteomes" id="UP000481030">
    <property type="component" value="Unassembled WGS sequence"/>
</dbReference>
<comment type="caution">
    <text evidence="4">The sequence shown here is derived from an EMBL/GenBank/DDBJ whole genome shotgun (WGS) entry which is preliminary data.</text>
</comment>
<evidence type="ECO:0000259" key="3">
    <source>
        <dbReference type="Pfam" id="PF18705"/>
    </source>
</evidence>
<dbReference type="RefSeq" id="WP_151536359.1">
    <property type="nucleotide sequence ID" value="NZ_WBOS01000012.1"/>
</dbReference>
<evidence type="ECO:0000259" key="2">
    <source>
        <dbReference type="Pfam" id="PF13786"/>
    </source>
</evidence>
<evidence type="ECO:0000313" key="5">
    <source>
        <dbReference type="Proteomes" id="UP000481030"/>
    </source>
</evidence>
<feature type="domain" description="DUF5643" evidence="3">
    <location>
        <begin position="223"/>
        <end position="333"/>
    </location>
</feature>
<gene>
    <name evidence="4" type="ORF">F7731_18975</name>
</gene>
<dbReference type="InterPro" id="IPR025436">
    <property type="entry name" value="DUF4179"/>
</dbReference>
<organism evidence="4 5">
    <name type="scientific">Cytobacillus depressus</name>
    <dbReference type="NCBI Taxonomy" id="1602942"/>
    <lineage>
        <taxon>Bacteria</taxon>
        <taxon>Bacillati</taxon>
        <taxon>Bacillota</taxon>
        <taxon>Bacilli</taxon>
        <taxon>Bacillales</taxon>
        <taxon>Bacillaceae</taxon>
        <taxon>Cytobacillus</taxon>
    </lineage>
</organism>
<keyword evidence="1" id="KW-0812">Transmembrane</keyword>
<keyword evidence="1" id="KW-1133">Transmembrane helix</keyword>
<dbReference type="AlphaFoldDB" id="A0A6L3V3C5"/>
<name>A0A6L3V3C5_9BACI</name>
<keyword evidence="1" id="KW-0472">Membrane</keyword>
<dbReference type="InterPro" id="IPR040680">
    <property type="entry name" value="DUF5643"/>
</dbReference>
<dbReference type="Pfam" id="PF18705">
    <property type="entry name" value="DUF5643"/>
    <property type="match status" value="1"/>
</dbReference>
<evidence type="ECO:0000313" key="4">
    <source>
        <dbReference type="EMBL" id="KAB2331161.1"/>
    </source>
</evidence>
<proteinExistence type="predicted"/>
<sequence>MFEKEEKELEKSKDLYNEYAFSDDQANSAILKGIHRGKELKLKKRKLRPLKILLTASIIIISFFTTVNVSETMATYMKNIPGMDKIIELVRYDKGLLAAAENDYIQKVNASVEHAGIQLTIDSVIYDEKSLTLFYNFHAENEDLHVIGDFKLLNNKGEELSTQKHGTVWSIENSLLELRFTLNGQKQLPKDLIVSAQFSIDGQNYKDVWEIPLHLDESKFVEKKVFKLNETVVIEGQEMTIKNIVIYPSQTDVHVSFNPQNSKQIFGFNDLRLVDETGEVWDLRVKGNDSINEDEFIIHLESNYFSNPKKLNLQFSSLRALDKDERWLEIDPVNKKILKAPKDGRFKEVEIWEDEIRIKLETKSNSNVDLIFTHAIDQNGNIIGENEGVGIAPDKDSIIYQIPYPSEKAPPGPIKLELLDYPATIEKEVNIKIK</sequence>
<feature type="domain" description="DUF4179" evidence="2">
    <location>
        <begin position="44"/>
        <end position="137"/>
    </location>
</feature>
<dbReference type="Gene3D" id="2.60.40.1630">
    <property type="entry name" value="bacillus anthracis domain"/>
    <property type="match status" value="1"/>
</dbReference>
<reference evidence="4 5" key="1">
    <citation type="journal article" date="2016" name="Antonie Van Leeuwenhoek">
        <title>Bacillus depressus sp. nov., isolated from soil of a sunflower field.</title>
        <authorList>
            <person name="Wei X."/>
            <person name="Xin D."/>
            <person name="Xin Y."/>
            <person name="Zhang H."/>
            <person name="Wang T."/>
            <person name="Zhang J."/>
        </authorList>
    </citation>
    <scope>NUCLEOTIDE SEQUENCE [LARGE SCALE GENOMIC DNA]</scope>
    <source>
        <strain evidence="4 5">BZ1</strain>
    </source>
</reference>
<feature type="transmembrane region" description="Helical" evidence="1">
    <location>
        <begin position="50"/>
        <end position="69"/>
    </location>
</feature>
<keyword evidence="5" id="KW-1185">Reference proteome</keyword>
<dbReference type="OrthoDB" id="2725974at2"/>
<accession>A0A6L3V3C5</accession>